<keyword evidence="2" id="KW-1185">Reference proteome</keyword>
<reference evidence="1" key="2">
    <citation type="journal article" date="2023" name="Int. J. Mol. Sci.">
        <title>De Novo Assembly and Annotation of 11 Diverse Shrub Willow (Salix) Genomes Reveals Novel Gene Organization in Sex-Linked Regions.</title>
        <authorList>
            <person name="Hyden B."/>
            <person name="Feng K."/>
            <person name="Yates T.B."/>
            <person name="Jawdy S."/>
            <person name="Cereghino C."/>
            <person name="Smart L.B."/>
            <person name="Muchero W."/>
        </authorList>
    </citation>
    <scope>NUCLEOTIDE SEQUENCE</scope>
    <source>
        <tissue evidence="1">Shoot tip</tissue>
    </source>
</reference>
<accession>A0A9Q1AHM0</accession>
<evidence type="ECO:0000313" key="2">
    <source>
        <dbReference type="Proteomes" id="UP001151752"/>
    </source>
</evidence>
<sequence>MNLQVLSMKPRIKTGKVVCPEQCHWTNPTELQEFSRPPFISLSNGSITDLSSSFQIPQQCRNLSTLVLTLNFHGKAPPDDHALHSEKFKAITMENWVNTAVVDQQLRIAGGGYVMEPLEWNYSFMVVLKIYFD</sequence>
<name>A0A9Q1AHM0_9ROSI</name>
<dbReference type="AlphaFoldDB" id="A0A9Q1AHM0"/>
<comment type="caution">
    <text evidence="1">The sequence shown here is derived from an EMBL/GenBank/DDBJ whole genome shotgun (WGS) entry which is preliminary data.</text>
</comment>
<protein>
    <submittedName>
        <fullName evidence="1">Uncharacterized protein</fullName>
    </submittedName>
</protein>
<organism evidence="1 2">
    <name type="scientific">Salix koriyanagi</name>
    <dbReference type="NCBI Taxonomy" id="2511006"/>
    <lineage>
        <taxon>Eukaryota</taxon>
        <taxon>Viridiplantae</taxon>
        <taxon>Streptophyta</taxon>
        <taxon>Embryophyta</taxon>
        <taxon>Tracheophyta</taxon>
        <taxon>Spermatophyta</taxon>
        <taxon>Magnoliopsida</taxon>
        <taxon>eudicotyledons</taxon>
        <taxon>Gunneridae</taxon>
        <taxon>Pentapetalae</taxon>
        <taxon>rosids</taxon>
        <taxon>fabids</taxon>
        <taxon>Malpighiales</taxon>
        <taxon>Salicaceae</taxon>
        <taxon>Saliceae</taxon>
        <taxon>Salix</taxon>
    </lineage>
</organism>
<proteinExistence type="predicted"/>
<dbReference type="Proteomes" id="UP001151752">
    <property type="component" value="Chromosome 10"/>
</dbReference>
<dbReference type="EMBL" id="JAPFFM010000002">
    <property type="protein sequence ID" value="KAJ6771569.1"/>
    <property type="molecule type" value="Genomic_DNA"/>
</dbReference>
<gene>
    <name evidence="1" type="ORF">OIU74_017915</name>
</gene>
<evidence type="ECO:0000313" key="1">
    <source>
        <dbReference type="EMBL" id="KAJ6771569.1"/>
    </source>
</evidence>
<reference evidence="1" key="1">
    <citation type="submission" date="2022-11" db="EMBL/GenBank/DDBJ databases">
        <authorList>
            <person name="Hyden B.L."/>
            <person name="Feng K."/>
            <person name="Yates T."/>
            <person name="Jawdy S."/>
            <person name="Smart L.B."/>
            <person name="Muchero W."/>
        </authorList>
    </citation>
    <scope>NUCLEOTIDE SEQUENCE</scope>
    <source>
        <tissue evidence="1">Shoot tip</tissue>
    </source>
</reference>